<sequence length="211" mass="21880">FSLTASGLTPETEYFYAASATNDTGTSWLAGDPTTFTTLPEPDPLLNISLGKEYSYSNIPGFSGGTHYMDDTHSQTAGVFSTGELTNGLVQSGSPAGAGQQVVCWDPVSESVEIIFDLASEFLVSEITLGTHTWNASDNGAPDSVAVSFSTTGTASGDFGSDVFASFLRSDVPSDGHHDLPLIVVPDTNATYVKLTFDGGGVLGGGNHPPN</sequence>
<organism evidence="2">
    <name type="scientific">marine sediment metagenome</name>
    <dbReference type="NCBI Taxonomy" id="412755"/>
    <lineage>
        <taxon>unclassified sequences</taxon>
        <taxon>metagenomes</taxon>
        <taxon>ecological metagenomes</taxon>
    </lineage>
</organism>
<feature type="domain" description="Fibronectin type-III" evidence="1">
    <location>
        <begin position="1"/>
        <end position="41"/>
    </location>
</feature>
<feature type="non-terminal residue" evidence="2">
    <location>
        <position position="1"/>
    </location>
</feature>
<gene>
    <name evidence="2" type="ORF">S01H1_81329</name>
</gene>
<comment type="caution">
    <text evidence="2">The sequence shown here is derived from an EMBL/GenBank/DDBJ whole genome shotgun (WGS) entry which is preliminary data.</text>
</comment>
<dbReference type="EMBL" id="BARS01055025">
    <property type="protein sequence ID" value="GAG42498.1"/>
    <property type="molecule type" value="Genomic_DNA"/>
</dbReference>
<proteinExistence type="predicted"/>
<dbReference type="InterPro" id="IPR003961">
    <property type="entry name" value="FN3_dom"/>
</dbReference>
<feature type="non-terminal residue" evidence="2">
    <location>
        <position position="211"/>
    </location>
</feature>
<protein>
    <recommendedName>
        <fullName evidence="1">Fibronectin type-III domain-containing protein</fullName>
    </recommendedName>
</protein>
<evidence type="ECO:0000259" key="1">
    <source>
        <dbReference type="PROSITE" id="PS50853"/>
    </source>
</evidence>
<dbReference type="AlphaFoldDB" id="X0Y178"/>
<evidence type="ECO:0000313" key="2">
    <source>
        <dbReference type="EMBL" id="GAG42498.1"/>
    </source>
</evidence>
<name>X0Y178_9ZZZZ</name>
<accession>X0Y178</accession>
<dbReference type="PROSITE" id="PS50853">
    <property type="entry name" value="FN3"/>
    <property type="match status" value="1"/>
</dbReference>
<reference evidence="2" key="1">
    <citation type="journal article" date="2014" name="Front. Microbiol.">
        <title>High frequency of phylogenetically diverse reductive dehalogenase-homologous genes in deep subseafloor sedimentary metagenomes.</title>
        <authorList>
            <person name="Kawai M."/>
            <person name="Futagami T."/>
            <person name="Toyoda A."/>
            <person name="Takaki Y."/>
            <person name="Nishi S."/>
            <person name="Hori S."/>
            <person name="Arai W."/>
            <person name="Tsubouchi T."/>
            <person name="Morono Y."/>
            <person name="Uchiyama I."/>
            <person name="Ito T."/>
            <person name="Fujiyama A."/>
            <person name="Inagaki F."/>
            <person name="Takami H."/>
        </authorList>
    </citation>
    <scope>NUCLEOTIDE SEQUENCE</scope>
    <source>
        <strain evidence="2">Expedition CK06-06</strain>
    </source>
</reference>